<feature type="transmembrane region" description="Helical" evidence="7">
    <location>
        <begin position="286"/>
        <end position="307"/>
    </location>
</feature>
<keyword evidence="5 7" id="KW-1133">Transmembrane helix</keyword>
<feature type="transmembrane region" description="Helical" evidence="7">
    <location>
        <begin position="115"/>
        <end position="136"/>
    </location>
</feature>
<evidence type="ECO:0000256" key="4">
    <source>
        <dbReference type="ARBA" id="ARBA00022692"/>
    </source>
</evidence>
<evidence type="ECO:0000256" key="7">
    <source>
        <dbReference type="SAM" id="Phobius"/>
    </source>
</evidence>
<keyword evidence="6 7" id="KW-0472">Membrane</keyword>
<dbReference type="PANTHER" id="PTHR30576">
    <property type="entry name" value="COLANIC BIOSYNTHESIS UDP-GLUCOSE LIPID CARRIER TRANSFERASE"/>
    <property type="match status" value="1"/>
</dbReference>
<sequence>MTAHGTPYAGPAPAATARDAVAAPRPIAVRPALGPSLLAGDVAALVLGGVIGRAPWGVGALCVVVVLIAYQAGRLYRPRLSLSLLDDLPSLLGRALTAAGAVLLGWAVLRPSAPIRPLVYGIGAGVLLLLLVRGAAYAAIREARRRGVVAHRTVVVGDDTLGRRLAEEMGHHPEYGLRPVGYLGSGVGDAPTGVPLLGGTDDLARVVRRYDVSVVVLAFTSRPDRDLVSCVRTCDRLRCDIYWVPRLFELSPVHPQMDLLWGYPLVRRRREVFGPLGRTLKRSLDVLVAALALVVALPVLLGCALAVRLDGLPVLFRQRRLSAGLRPFVMVKFRTLPGPHDPPGRLGRFLRASSLDELPQLVNVLRGDMSLVGPRPECPSAAAEFGDRHPGYRDRHRVRAGLTGWSQIHGLRGPGSIEDRARFDNQYIENWGLWEDVKIILRTAAALVRHPGSSA</sequence>
<evidence type="ECO:0000256" key="2">
    <source>
        <dbReference type="ARBA" id="ARBA00006464"/>
    </source>
</evidence>
<dbReference type="RefSeq" id="WP_109944025.1">
    <property type="nucleotide sequence ID" value="NZ_QGSV01000119.1"/>
</dbReference>
<name>A0A317KES8_9ACTN</name>
<proteinExistence type="inferred from homology"/>
<evidence type="ECO:0000313" key="9">
    <source>
        <dbReference type="EMBL" id="PWU50059.1"/>
    </source>
</evidence>
<dbReference type="PANTHER" id="PTHR30576:SF0">
    <property type="entry name" value="UNDECAPRENYL-PHOSPHATE N-ACETYLGALACTOSAMINYL 1-PHOSPHATE TRANSFERASE-RELATED"/>
    <property type="match status" value="1"/>
</dbReference>
<dbReference type="Pfam" id="PF13727">
    <property type="entry name" value="CoA_binding_3"/>
    <property type="match status" value="1"/>
</dbReference>
<comment type="similarity">
    <text evidence="2">Belongs to the bacterial sugar transferase family.</text>
</comment>
<protein>
    <submittedName>
        <fullName evidence="9">Sugar transferase</fullName>
    </submittedName>
</protein>
<dbReference type="OrthoDB" id="9808602at2"/>
<dbReference type="EMBL" id="QGSV01000119">
    <property type="protein sequence ID" value="PWU50059.1"/>
    <property type="molecule type" value="Genomic_DNA"/>
</dbReference>
<gene>
    <name evidence="9" type="ORF">DLJ46_08040</name>
</gene>
<dbReference type="GO" id="GO:0016020">
    <property type="term" value="C:membrane"/>
    <property type="evidence" value="ECO:0007669"/>
    <property type="project" value="UniProtKB-SubCell"/>
</dbReference>
<organism evidence="9 10">
    <name type="scientific">Micromonospora globispora</name>
    <dbReference type="NCBI Taxonomy" id="1450148"/>
    <lineage>
        <taxon>Bacteria</taxon>
        <taxon>Bacillati</taxon>
        <taxon>Actinomycetota</taxon>
        <taxon>Actinomycetes</taxon>
        <taxon>Micromonosporales</taxon>
        <taxon>Micromonosporaceae</taxon>
        <taxon>Micromonospora</taxon>
    </lineage>
</organism>
<dbReference type="InterPro" id="IPR017475">
    <property type="entry name" value="EPS_sugar_tfrase"/>
</dbReference>
<dbReference type="AlphaFoldDB" id="A0A317KES8"/>
<keyword evidence="3 9" id="KW-0808">Transferase</keyword>
<keyword evidence="4 7" id="KW-0812">Transmembrane</keyword>
<feature type="transmembrane region" description="Helical" evidence="7">
    <location>
        <begin position="42"/>
        <end position="70"/>
    </location>
</feature>
<keyword evidence="10" id="KW-1185">Reference proteome</keyword>
<evidence type="ECO:0000259" key="8">
    <source>
        <dbReference type="Pfam" id="PF02397"/>
    </source>
</evidence>
<accession>A0A317KES8</accession>
<dbReference type="InterPro" id="IPR003362">
    <property type="entry name" value="Bact_transf"/>
</dbReference>
<dbReference type="GO" id="GO:0016780">
    <property type="term" value="F:phosphotransferase activity, for other substituted phosphate groups"/>
    <property type="evidence" value="ECO:0007669"/>
    <property type="project" value="TreeGrafter"/>
</dbReference>
<dbReference type="NCBIfam" id="TIGR03025">
    <property type="entry name" value="EPS_sugtrans"/>
    <property type="match status" value="1"/>
</dbReference>
<evidence type="ECO:0000256" key="1">
    <source>
        <dbReference type="ARBA" id="ARBA00004141"/>
    </source>
</evidence>
<feature type="transmembrane region" description="Helical" evidence="7">
    <location>
        <begin position="91"/>
        <end position="109"/>
    </location>
</feature>
<feature type="domain" description="Bacterial sugar transferase" evidence="8">
    <location>
        <begin position="281"/>
        <end position="448"/>
    </location>
</feature>
<evidence type="ECO:0000256" key="3">
    <source>
        <dbReference type="ARBA" id="ARBA00022679"/>
    </source>
</evidence>
<evidence type="ECO:0000256" key="6">
    <source>
        <dbReference type="ARBA" id="ARBA00023136"/>
    </source>
</evidence>
<reference evidence="10" key="1">
    <citation type="submission" date="2018-05" db="EMBL/GenBank/DDBJ databases">
        <title>Micromonospora globispora sp. nov. and Micromonospora rugosa sp. nov., isolated from marine sediment.</title>
        <authorList>
            <person name="Carro L."/>
            <person name="Aysel V."/>
            <person name="Cetin D."/>
            <person name="Igual J.M."/>
            <person name="Klenk H.-P."/>
            <person name="Trujillo M.E."/>
            <person name="Sahin N."/>
        </authorList>
    </citation>
    <scope>NUCLEOTIDE SEQUENCE [LARGE SCALE GENOMIC DNA]</scope>
    <source>
        <strain evidence="10">S2904</strain>
    </source>
</reference>
<evidence type="ECO:0000313" key="10">
    <source>
        <dbReference type="Proteomes" id="UP000245683"/>
    </source>
</evidence>
<comment type="caution">
    <text evidence="9">The sequence shown here is derived from an EMBL/GenBank/DDBJ whole genome shotgun (WGS) entry which is preliminary data.</text>
</comment>
<dbReference type="Gene3D" id="3.40.50.720">
    <property type="entry name" value="NAD(P)-binding Rossmann-like Domain"/>
    <property type="match status" value="1"/>
</dbReference>
<evidence type="ECO:0000256" key="5">
    <source>
        <dbReference type="ARBA" id="ARBA00022989"/>
    </source>
</evidence>
<dbReference type="Proteomes" id="UP000245683">
    <property type="component" value="Unassembled WGS sequence"/>
</dbReference>
<dbReference type="Pfam" id="PF02397">
    <property type="entry name" value="Bac_transf"/>
    <property type="match status" value="1"/>
</dbReference>
<comment type="subcellular location">
    <subcellularLocation>
        <location evidence="1">Membrane</location>
        <topology evidence="1">Multi-pass membrane protein</topology>
    </subcellularLocation>
</comment>